<dbReference type="GO" id="GO:0008017">
    <property type="term" value="F:microtubule binding"/>
    <property type="evidence" value="ECO:0007669"/>
    <property type="project" value="InterPro"/>
</dbReference>
<keyword evidence="3" id="KW-0732">Signal</keyword>
<keyword evidence="1" id="KW-0505">Motor protein</keyword>
<reference evidence="6 7" key="1">
    <citation type="submission" date="2020-04" db="EMBL/GenBank/DDBJ databases">
        <title>Perkinsus chesapeaki whole genome sequence.</title>
        <authorList>
            <person name="Bogema D.R."/>
        </authorList>
    </citation>
    <scope>NUCLEOTIDE SEQUENCE [LARGE SCALE GENOMIC DNA]</scope>
    <source>
        <strain evidence="6">ATCC PRA-425</strain>
    </source>
</reference>
<dbReference type="PANTHER" id="PTHR24115">
    <property type="entry name" value="KINESIN-RELATED"/>
    <property type="match status" value="1"/>
</dbReference>
<sequence length="904" mass="99549">MKAFTLATIIVAIVLHQVALAADGSTDWSYDDQLSWPGVCVDGKSQSPISIRTAAIDQSVIINDLTINHDVAHNVTISFINNGFSAILDPAQYGLNVTHVRGYEGDHFLLQNVHAHWGLNNYTGSEHLIEGKAYPLEMHFVHYNDKFNSLGEAKGQPGGLAVIGVLFEIGEANSEIAKFLDSILAGRNTVDSVDLTALMPVDASTMFYAYNGSLTTPTCDENLLWHVAKTTMTVSEEQLQVLRNLVGPSGELIAPNHRDVQPLNDRRSHVKFDAIFGPDTSNEEVSAILLPELSICGAVEGDGPKVLLMAYGHTGSGKTHSIFGGDNRHNPHDRGLTGAVLEAAVDHCQTRECSLSISMMEIYKEKVYDLISSSPSSPLSVRCGAPVDAARVEIEDVYQALQTVDQGLANRAVDRNAMNHRSSRSHTLLVMYIDDVQRITIVDLAGSERWCRFGPLSHDKRRESRDEMASINKSLTALSMCVMNMAKKVPINPTFRASVLTTLLSTYFTTAPSSIHVLVCVASDTVGHSASDMARQTLLTDTQRSVQFACTMKKTVTYIKADKGSATEVVSKRAGRRRSQSLPPGPARPQSTVSRQEHEDLKHTVACLKSELDREKEMRLKLETMMRVTQKHSHDRRPGGMPQYASSQAYSSPTSLRTTSSVTTMSDKTSAPPSATSDCPAWQWTATGRPQKEDARSSGIPWMTPSGHLRQRDHPRNGSRLRRRSKPLSECTSSAPFSAPSENSVGLQSVSPCTIRTLNIKEHPTVRTIHHTPTRSNGYGTINRNEVENVKIERLHASETTTRYNNCWFPKPGDQTADMPSEARCENSNKTNRPYRLDGLANTWVSPSPSSNNSEVGVAAAVSHRMQVESPRKCSDSRDRRWDEILERCWRAPRRLTSPSDQGG</sequence>
<dbReference type="InterPro" id="IPR036398">
    <property type="entry name" value="CA_dom_sf"/>
</dbReference>
<protein>
    <recommendedName>
        <fullName evidence="8">Carbonic anhydrase</fullName>
    </recommendedName>
</protein>
<evidence type="ECO:0008006" key="8">
    <source>
        <dbReference type="Google" id="ProtNLM"/>
    </source>
</evidence>
<feature type="binding site" evidence="1">
    <location>
        <begin position="312"/>
        <end position="319"/>
    </location>
    <ligand>
        <name>ATP</name>
        <dbReference type="ChEBI" id="CHEBI:30616"/>
    </ligand>
</feature>
<organism evidence="6 7">
    <name type="scientific">Perkinsus chesapeaki</name>
    <name type="common">Clam parasite</name>
    <name type="synonym">Perkinsus andrewsi</name>
    <dbReference type="NCBI Taxonomy" id="330153"/>
    <lineage>
        <taxon>Eukaryota</taxon>
        <taxon>Sar</taxon>
        <taxon>Alveolata</taxon>
        <taxon>Perkinsozoa</taxon>
        <taxon>Perkinsea</taxon>
        <taxon>Perkinsida</taxon>
        <taxon>Perkinsidae</taxon>
        <taxon>Perkinsus</taxon>
    </lineage>
</organism>
<dbReference type="Gene3D" id="3.10.200.10">
    <property type="entry name" value="Alpha carbonic anhydrase"/>
    <property type="match status" value="1"/>
</dbReference>
<keyword evidence="1" id="KW-0067">ATP-binding</keyword>
<dbReference type="GO" id="GO:0005871">
    <property type="term" value="C:kinesin complex"/>
    <property type="evidence" value="ECO:0007669"/>
    <property type="project" value="TreeGrafter"/>
</dbReference>
<evidence type="ECO:0000313" key="7">
    <source>
        <dbReference type="Proteomes" id="UP000591131"/>
    </source>
</evidence>
<dbReference type="PRINTS" id="PR00380">
    <property type="entry name" value="KINESINHEAVY"/>
</dbReference>
<feature type="compositionally biased region" description="Basic residues" evidence="2">
    <location>
        <begin position="717"/>
        <end position="726"/>
    </location>
</feature>
<feature type="compositionally biased region" description="Polar residues" evidence="2">
    <location>
        <begin position="644"/>
        <end position="677"/>
    </location>
</feature>
<evidence type="ECO:0000313" key="6">
    <source>
        <dbReference type="EMBL" id="KAF4675387.1"/>
    </source>
</evidence>
<evidence type="ECO:0000256" key="2">
    <source>
        <dbReference type="SAM" id="MobiDB-lite"/>
    </source>
</evidence>
<dbReference type="InterPro" id="IPR027417">
    <property type="entry name" value="P-loop_NTPase"/>
</dbReference>
<dbReference type="Gene3D" id="1.20.58.980">
    <property type="match status" value="1"/>
</dbReference>
<dbReference type="SUPFAM" id="SSF52540">
    <property type="entry name" value="P-loop containing nucleoside triphosphate hydrolases"/>
    <property type="match status" value="1"/>
</dbReference>
<proteinExistence type="inferred from homology"/>
<comment type="caution">
    <text evidence="6">The sequence shown here is derived from an EMBL/GenBank/DDBJ whole genome shotgun (WGS) entry which is preliminary data.</text>
</comment>
<dbReference type="EMBL" id="JAAPAO010000048">
    <property type="protein sequence ID" value="KAF4675387.1"/>
    <property type="molecule type" value="Genomic_DNA"/>
</dbReference>
<feature type="domain" description="Kinesin motor" evidence="4">
    <location>
        <begin position="238"/>
        <end position="555"/>
    </location>
</feature>
<dbReference type="GO" id="GO:0004089">
    <property type="term" value="F:carbonate dehydratase activity"/>
    <property type="evidence" value="ECO:0007669"/>
    <property type="project" value="InterPro"/>
</dbReference>
<dbReference type="InterPro" id="IPR018338">
    <property type="entry name" value="Carbonic_anhydrase_a-class_CS"/>
</dbReference>
<feature type="chain" id="PRO_5036492386" description="Carbonic anhydrase" evidence="3">
    <location>
        <begin position="22"/>
        <end position="904"/>
    </location>
</feature>
<dbReference type="GO" id="GO:0003777">
    <property type="term" value="F:microtubule motor activity"/>
    <property type="evidence" value="ECO:0007669"/>
    <property type="project" value="InterPro"/>
</dbReference>
<dbReference type="GO" id="GO:0005874">
    <property type="term" value="C:microtubule"/>
    <property type="evidence" value="ECO:0007669"/>
    <property type="project" value="TreeGrafter"/>
</dbReference>
<dbReference type="PROSITE" id="PS00162">
    <property type="entry name" value="ALPHA_CA_1"/>
    <property type="match status" value="1"/>
</dbReference>
<feature type="signal peptide" evidence="3">
    <location>
        <begin position="1"/>
        <end position="21"/>
    </location>
</feature>
<dbReference type="Proteomes" id="UP000591131">
    <property type="component" value="Unassembled WGS sequence"/>
</dbReference>
<evidence type="ECO:0000259" key="5">
    <source>
        <dbReference type="PROSITE" id="PS51144"/>
    </source>
</evidence>
<name>A0A7J6MVN8_PERCH</name>
<dbReference type="Pfam" id="PF00194">
    <property type="entry name" value="Carb_anhydrase"/>
    <property type="match status" value="1"/>
</dbReference>
<feature type="domain" description="Alpha-carbonic anhydrase" evidence="5">
    <location>
        <begin position="26"/>
        <end position="272"/>
    </location>
</feature>
<keyword evidence="1" id="KW-0547">Nucleotide-binding</keyword>
<dbReference type="SMART" id="SM00129">
    <property type="entry name" value="KISc"/>
    <property type="match status" value="1"/>
</dbReference>
<evidence type="ECO:0000256" key="1">
    <source>
        <dbReference type="PROSITE-ProRule" id="PRU00283"/>
    </source>
</evidence>
<dbReference type="InterPro" id="IPR001752">
    <property type="entry name" value="Kinesin_motor_dom"/>
</dbReference>
<dbReference type="AlphaFoldDB" id="A0A7J6MVN8"/>
<dbReference type="PROSITE" id="PS51144">
    <property type="entry name" value="ALPHA_CA_2"/>
    <property type="match status" value="1"/>
</dbReference>
<dbReference type="GO" id="GO:0007018">
    <property type="term" value="P:microtubule-based movement"/>
    <property type="evidence" value="ECO:0007669"/>
    <property type="project" value="InterPro"/>
</dbReference>
<dbReference type="GO" id="GO:0016887">
    <property type="term" value="F:ATP hydrolysis activity"/>
    <property type="evidence" value="ECO:0007669"/>
    <property type="project" value="TreeGrafter"/>
</dbReference>
<feature type="region of interest" description="Disordered" evidence="2">
    <location>
        <begin position="566"/>
        <end position="600"/>
    </location>
</feature>
<keyword evidence="7" id="KW-1185">Reference proteome</keyword>
<dbReference type="InterPro" id="IPR027640">
    <property type="entry name" value="Kinesin-like_fam"/>
</dbReference>
<feature type="compositionally biased region" description="Polar residues" evidence="2">
    <location>
        <begin position="730"/>
        <end position="747"/>
    </location>
</feature>
<dbReference type="PANTHER" id="PTHR24115:SF948">
    <property type="entry name" value="PUTATIVE-RELATED"/>
    <property type="match status" value="1"/>
</dbReference>
<dbReference type="CDD" id="cd00326">
    <property type="entry name" value="alpha_CA"/>
    <property type="match status" value="1"/>
</dbReference>
<comment type="similarity">
    <text evidence="1">Belongs to the TRAFAC class myosin-kinesin ATPase superfamily. Kinesin family.</text>
</comment>
<dbReference type="GO" id="GO:0008270">
    <property type="term" value="F:zinc ion binding"/>
    <property type="evidence" value="ECO:0007669"/>
    <property type="project" value="InterPro"/>
</dbReference>
<feature type="region of interest" description="Disordered" evidence="2">
    <location>
        <begin position="627"/>
        <end position="747"/>
    </location>
</feature>
<dbReference type="OrthoDB" id="5986706at2759"/>
<gene>
    <name evidence="6" type="ORF">FOL47_007845</name>
</gene>
<dbReference type="InterPro" id="IPR001148">
    <property type="entry name" value="CA_dom"/>
</dbReference>
<dbReference type="SUPFAM" id="SSF51069">
    <property type="entry name" value="Carbonic anhydrase"/>
    <property type="match status" value="1"/>
</dbReference>
<accession>A0A7J6MVN8</accession>
<evidence type="ECO:0000256" key="3">
    <source>
        <dbReference type="SAM" id="SignalP"/>
    </source>
</evidence>
<dbReference type="SMART" id="SM01057">
    <property type="entry name" value="Carb_anhydrase"/>
    <property type="match status" value="1"/>
</dbReference>
<dbReference type="PROSITE" id="PS50067">
    <property type="entry name" value="KINESIN_MOTOR_2"/>
    <property type="match status" value="1"/>
</dbReference>
<evidence type="ECO:0000259" key="4">
    <source>
        <dbReference type="PROSITE" id="PS50067"/>
    </source>
</evidence>
<dbReference type="GO" id="GO:0005524">
    <property type="term" value="F:ATP binding"/>
    <property type="evidence" value="ECO:0007669"/>
    <property type="project" value="UniProtKB-UniRule"/>
</dbReference>